<evidence type="ECO:0000313" key="2">
    <source>
        <dbReference type="Proteomes" id="UP001589608"/>
    </source>
</evidence>
<reference evidence="1 2" key="1">
    <citation type="submission" date="2024-09" db="EMBL/GenBank/DDBJ databases">
        <authorList>
            <person name="Sun Q."/>
            <person name="Mori K."/>
        </authorList>
    </citation>
    <scope>NUCLEOTIDE SEQUENCE [LARGE SCALE GENOMIC DNA]</scope>
    <source>
        <strain evidence="1 2">JCM 3307</strain>
    </source>
</reference>
<keyword evidence="2" id="KW-1185">Reference proteome</keyword>
<dbReference type="EMBL" id="JBHMCA010000079">
    <property type="protein sequence ID" value="MFB9450451.1"/>
    <property type="molecule type" value="Genomic_DNA"/>
</dbReference>
<protein>
    <submittedName>
        <fullName evidence="1">Uncharacterized protein</fullName>
    </submittedName>
</protein>
<comment type="caution">
    <text evidence="1">The sequence shown here is derived from an EMBL/GenBank/DDBJ whole genome shotgun (WGS) entry which is preliminary data.</text>
</comment>
<dbReference type="RefSeq" id="WP_223097321.1">
    <property type="nucleotide sequence ID" value="NZ_CP061913.1"/>
</dbReference>
<dbReference type="Proteomes" id="UP001589608">
    <property type="component" value="Unassembled WGS sequence"/>
</dbReference>
<proteinExistence type="predicted"/>
<gene>
    <name evidence="1" type="ORF">ACFFTR_45845</name>
</gene>
<evidence type="ECO:0000313" key="1">
    <source>
        <dbReference type="EMBL" id="MFB9450451.1"/>
    </source>
</evidence>
<organism evidence="1 2">
    <name type="scientific">Dactylosporangium vinaceum</name>
    <dbReference type="NCBI Taxonomy" id="53362"/>
    <lineage>
        <taxon>Bacteria</taxon>
        <taxon>Bacillati</taxon>
        <taxon>Actinomycetota</taxon>
        <taxon>Actinomycetes</taxon>
        <taxon>Micromonosporales</taxon>
        <taxon>Micromonosporaceae</taxon>
        <taxon>Dactylosporangium</taxon>
    </lineage>
</organism>
<accession>A0ABV5MNL1</accession>
<sequence>MTPPAGREKLPGMTPDPQAAILCIAGSADPGDVAAHLRNGRLVRTPDGTSLMQYDSVKAAIADVCAYLRPRAMSFVKFGLDVGDGSAPDAARRLADNAGPRSLWASAEAAAFVDPEVLEARPSGYRIKL</sequence>
<name>A0ABV5MNL1_9ACTN</name>